<comment type="subcellular location">
    <subcellularLocation>
        <location evidence="1">Nucleus</location>
    </subcellularLocation>
</comment>
<sequence>MQIRGESLTFPAKETNKRLEMAEHMMVSMNPGRFPDATNGLQNYRMGINSLQSPQHAQAGLRRDLPGAPLLHYGGAGMDSNGGMRPRPVVGNLAGQMSHHQMPTSVMYSQQQQQQQFLGTLSPQQLMATMHLQKLNNQYHGHPLIGMNNGMVAAGQQYRNTMNQTPLPSIQHVTPSSLSLNVMDTDLIDEDVLTSLVLELGLDRIQELPELWLGQNEFDFISDFVNKQQPSTVSC</sequence>
<evidence type="ECO:0000256" key="5">
    <source>
        <dbReference type="ARBA" id="ARBA00023163"/>
    </source>
</evidence>
<reference evidence="7 8" key="1">
    <citation type="journal article" date="2018" name="Nat. Ecol. Evol.">
        <title>Shark genomes provide insights into elasmobranch evolution and the origin of vertebrates.</title>
        <authorList>
            <person name="Hara Y"/>
            <person name="Yamaguchi K"/>
            <person name="Onimaru K"/>
            <person name="Kadota M"/>
            <person name="Koyanagi M"/>
            <person name="Keeley SD"/>
            <person name="Tatsumi K"/>
            <person name="Tanaka K"/>
            <person name="Motone F"/>
            <person name="Kageyama Y"/>
            <person name="Nozu R"/>
            <person name="Adachi N"/>
            <person name="Nishimura O"/>
            <person name="Nakagawa R"/>
            <person name="Tanegashima C"/>
            <person name="Kiyatake I"/>
            <person name="Matsumoto R"/>
            <person name="Murakumo K"/>
            <person name="Nishida K"/>
            <person name="Terakita A"/>
            <person name="Kuratani S"/>
            <person name="Sato K"/>
            <person name="Hyodo S Kuraku.S."/>
        </authorList>
    </citation>
    <scope>NUCLEOTIDE SEQUENCE [LARGE SCALE GENOMIC DNA]</scope>
</reference>
<dbReference type="AlphaFoldDB" id="A0A401NV22"/>
<dbReference type="GO" id="GO:0005634">
    <property type="term" value="C:nucleus"/>
    <property type="evidence" value="ECO:0007669"/>
    <property type="project" value="UniProtKB-SubCell"/>
</dbReference>
<proteinExistence type="inferred from homology"/>
<dbReference type="FunFam" id="6.10.140.2200:FF:000001">
    <property type="entry name" value="Cbp/p300-interacting transactivator 2 isoform 1"/>
    <property type="match status" value="1"/>
</dbReference>
<keyword evidence="8" id="KW-1185">Reference proteome</keyword>
<dbReference type="EMBL" id="BFAA01005487">
    <property type="protein sequence ID" value="GCB64741.1"/>
    <property type="molecule type" value="Genomic_DNA"/>
</dbReference>
<protein>
    <recommendedName>
        <fullName evidence="9">Cbp/p300-interacting transactivator 3</fullName>
    </recommendedName>
</protein>
<keyword evidence="4" id="KW-0010">Activator</keyword>
<keyword evidence="3" id="KW-0805">Transcription regulation</keyword>
<dbReference type="Gene3D" id="6.10.140.2200">
    <property type="match status" value="1"/>
</dbReference>
<dbReference type="PANTHER" id="PTHR17045">
    <property type="entry name" value="MELANOCYTE SPECIFIC GENE RELATED CITED"/>
    <property type="match status" value="1"/>
</dbReference>
<dbReference type="GO" id="GO:0003713">
    <property type="term" value="F:transcription coactivator activity"/>
    <property type="evidence" value="ECO:0007669"/>
    <property type="project" value="TreeGrafter"/>
</dbReference>
<dbReference type="PANTHER" id="PTHR17045:SF5">
    <property type="entry name" value="CBP_P300-INTERACTING TRANSACTIVATOR 4"/>
    <property type="match status" value="1"/>
</dbReference>
<dbReference type="Pfam" id="PF04487">
    <property type="entry name" value="CITED"/>
    <property type="match status" value="1"/>
</dbReference>
<evidence type="ECO:0000256" key="2">
    <source>
        <dbReference type="ARBA" id="ARBA00006967"/>
    </source>
</evidence>
<evidence type="ECO:0000313" key="8">
    <source>
        <dbReference type="Proteomes" id="UP000288216"/>
    </source>
</evidence>
<dbReference type="InterPro" id="IPR007576">
    <property type="entry name" value="CITED"/>
</dbReference>
<organism evidence="7 8">
    <name type="scientific">Scyliorhinus torazame</name>
    <name type="common">Cloudy catshark</name>
    <name type="synonym">Catulus torazame</name>
    <dbReference type="NCBI Taxonomy" id="75743"/>
    <lineage>
        <taxon>Eukaryota</taxon>
        <taxon>Metazoa</taxon>
        <taxon>Chordata</taxon>
        <taxon>Craniata</taxon>
        <taxon>Vertebrata</taxon>
        <taxon>Chondrichthyes</taxon>
        <taxon>Elasmobranchii</taxon>
        <taxon>Galeomorphii</taxon>
        <taxon>Galeoidea</taxon>
        <taxon>Carcharhiniformes</taxon>
        <taxon>Scyliorhinidae</taxon>
        <taxon>Scyliorhinus</taxon>
    </lineage>
</organism>
<keyword evidence="5" id="KW-0804">Transcription</keyword>
<evidence type="ECO:0000256" key="4">
    <source>
        <dbReference type="ARBA" id="ARBA00023159"/>
    </source>
</evidence>
<comment type="caution">
    <text evidence="7">The sequence shown here is derived from an EMBL/GenBank/DDBJ whole genome shotgun (WGS) entry which is preliminary data.</text>
</comment>
<evidence type="ECO:0000256" key="1">
    <source>
        <dbReference type="ARBA" id="ARBA00004123"/>
    </source>
</evidence>
<accession>A0A401NV22</accession>
<comment type="similarity">
    <text evidence="2">Belongs to the CITED family.</text>
</comment>
<gene>
    <name evidence="7" type="ORF">scyTo_0011793</name>
</gene>
<dbReference type="STRING" id="75743.A0A401NV22"/>
<evidence type="ECO:0000256" key="6">
    <source>
        <dbReference type="ARBA" id="ARBA00023242"/>
    </source>
</evidence>
<evidence type="ECO:0000256" key="3">
    <source>
        <dbReference type="ARBA" id="ARBA00023015"/>
    </source>
</evidence>
<evidence type="ECO:0000313" key="7">
    <source>
        <dbReference type="EMBL" id="GCB64741.1"/>
    </source>
</evidence>
<dbReference type="Proteomes" id="UP000288216">
    <property type="component" value="Unassembled WGS sequence"/>
</dbReference>
<dbReference type="OrthoDB" id="8939897at2759"/>
<name>A0A401NV22_SCYTO</name>
<dbReference type="OMA" id="NPQSNME"/>
<keyword evidence="6" id="KW-0539">Nucleus</keyword>
<evidence type="ECO:0008006" key="9">
    <source>
        <dbReference type="Google" id="ProtNLM"/>
    </source>
</evidence>